<name>A0ABS4U2L4_9PSEU</name>
<accession>A0ABS4U2L4</accession>
<dbReference type="RefSeq" id="WP_209647568.1">
    <property type="nucleotide sequence ID" value="NZ_JAGINW010000001.1"/>
</dbReference>
<evidence type="ECO:0000313" key="3">
    <source>
        <dbReference type="Proteomes" id="UP001519332"/>
    </source>
</evidence>
<gene>
    <name evidence="2" type="ORF">JOF56_011288</name>
</gene>
<evidence type="ECO:0000313" key="2">
    <source>
        <dbReference type="EMBL" id="MBP2330903.1"/>
    </source>
</evidence>
<comment type="caution">
    <text evidence="2">The sequence shown here is derived from an EMBL/GenBank/DDBJ whole genome shotgun (WGS) entry which is preliminary data.</text>
</comment>
<reference evidence="2 3" key="1">
    <citation type="submission" date="2021-03" db="EMBL/GenBank/DDBJ databases">
        <title>Sequencing the genomes of 1000 actinobacteria strains.</title>
        <authorList>
            <person name="Klenk H.-P."/>
        </authorList>
    </citation>
    <scope>NUCLEOTIDE SEQUENCE [LARGE SCALE GENOMIC DNA]</scope>
    <source>
        <strain evidence="2 3">DSM 46670</strain>
    </source>
</reference>
<organism evidence="2 3">
    <name type="scientific">Kibdelosporangium banguiense</name>
    <dbReference type="NCBI Taxonomy" id="1365924"/>
    <lineage>
        <taxon>Bacteria</taxon>
        <taxon>Bacillati</taxon>
        <taxon>Actinomycetota</taxon>
        <taxon>Actinomycetes</taxon>
        <taxon>Pseudonocardiales</taxon>
        <taxon>Pseudonocardiaceae</taxon>
        <taxon>Kibdelosporangium</taxon>
    </lineage>
</organism>
<keyword evidence="1" id="KW-1133">Transmembrane helix</keyword>
<dbReference type="Proteomes" id="UP001519332">
    <property type="component" value="Unassembled WGS sequence"/>
</dbReference>
<keyword evidence="1" id="KW-0472">Membrane</keyword>
<sequence>MPDTSIAHSERLSVAWWFWPLPLAAAGLMAAQVHMGYPGVRSWLPYVVLLPLALFVLFWSGRSRVRVADGELWVGDAHLPLEFVGEVEVLGVHEKRRALGRDLDPAAFVLHRGFISTALRVQLTDPDDPTPYWIFSTRSPEKVAALLRAHASQTTPGT</sequence>
<protein>
    <recommendedName>
        <fullName evidence="4">DUF3093 domain-containing protein</fullName>
    </recommendedName>
</protein>
<evidence type="ECO:0000256" key="1">
    <source>
        <dbReference type="SAM" id="Phobius"/>
    </source>
</evidence>
<dbReference type="Pfam" id="PF11292">
    <property type="entry name" value="DUF3093"/>
    <property type="match status" value="1"/>
</dbReference>
<evidence type="ECO:0008006" key="4">
    <source>
        <dbReference type="Google" id="ProtNLM"/>
    </source>
</evidence>
<feature type="transmembrane region" description="Helical" evidence="1">
    <location>
        <begin position="12"/>
        <end position="31"/>
    </location>
</feature>
<keyword evidence="3" id="KW-1185">Reference proteome</keyword>
<keyword evidence="1" id="KW-0812">Transmembrane</keyword>
<feature type="transmembrane region" description="Helical" evidence="1">
    <location>
        <begin position="43"/>
        <end position="60"/>
    </location>
</feature>
<dbReference type="InterPro" id="IPR021443">
    <property type="entry name" value="DUF3093"/>
</dbReference>
<dbReference type="EMBL" id="JAGINW010000001">
    <property type="protein sequence ID" value="MBP2330903.1"/>
    <property type="molecule type" value="Genomic_DNA"/>
</dbReference>
<proteinExistence type="predicted"/>